<dbReference type="InterPro" id="IPR001789">
    <property type="entry name" value="Sig_transdc_resp-reg_receiver"/>
</dbReference>
<gene>
    <name evidence="6" type="primary">pleD</name>
    <name evidence="6" type="ORF">ROSMUCSMR3_03867</name>
</gene>
<dbReference type="InterPro" id="IPR029787">
    <property type="entry name" value="Nucleotide_cyclase"/>
</dbReference>
<organism evidence="6 7">
    <name type="scientific">Roseovarius mucosus</name>
    <dbReference type="NCBI Taxonomy" id="215743"/>
    <lineage>
        <taxon>Bacteria</taxon>
        <taxon>Pseudomonadati</taxon>
        <taxon>Pseudomonadota</taxon>
        <taxon>Alphaproteobacteria</taxon>
        <taxon>Rhodobacterales</taxon>
        <taxon>Roseobacteraceae</taxon>
        <taxon>Roseovarius</taxon>
    </lineage>
</organism>
<evidence type="ECO:0000256" key="1">
    <source>
        <dbReference type="ARBA" id="ARBA00012528"/>
    </source>
</evidence>
<dbReference type="GO" id="GO:0000160">
    <property type="term" value="P:phosphorelay signal transduction system"/>
    <property type="evidence" value="ECO:0007669"/>
    <property type="project" value="InterPro"/>
</dbReference>
<feature type="domain" description="Response regulatory" evidence="4">
    <location>
        <begin position="4"/>
        <end position="120"/>
    </location>
</feature>
<dbReference type="Gene3D" id="3.40.50.2300">
    <property type="match status" value="1"/>
</dbReference>
<protein>
    <recommendedName>
        <fullName evidence="1">diguanylate cyclase</fullName>
        <ecNumber evidence="1">2.7.7.65</ecNumber>
    </recommendedName>
</protein>
<dbReference type="RefSeq" id="WP_237183488.1">
    <property type="nucleotide sequence ID" value="NZ_CP020474.1"/>
</dbReference>
<dbReference type="InterPro" id="IPR000160">
    <property type="entry name" value="GGDEF_dom"/>
</dbReference>
<name>A0A1V0RUI7_9RHOB</name>
<accession>A0A1V0RUI7</accession>
<dbReference type="PROSITE" id="PS50110">
    <property type="entry name" value="RESPONSE_REGULATORY"/>
    <property type="match status" value="2"/>
</dbReference>
<comment type="catalytic activity">
    <reaction evidence="2">
        <text>2 GTP = 3',3'-c-di-GMP + 2 diphosphate</text>
        <dbReference type="Rhea" id="RHEA:24898"/>
        <dbReference type="ChEBI" id="CHEBI:33019"/>
        <dbReference type="ChEBI" id="CHEBI:37565"/>
        <dbReference type="ChEBI" id="CHEBI:58805"/>
        <dbReference type="EC" id="2.7.7.65"/>
    </reaction>
</comment>
<dbReference type="InterPro" id="IPR011006">
    <property type="entry name" value="CheY-like_superfamily"/>
</dbReference>
<reference evidence="6 7" key="1">
    <citation type="submission" date="2017-03" db="EMBL/GenBank/DDBJ databases">
        <title>Genome Sequence of Roseovarius mucosus strain SMR3 Isolated from a culture of the Diatom Skeletonema marinoi.</title>
        <authorList>
            <person name="Topel M."/>
            <person name="Pinder M."/>
            <person name="Johansson O.N."/>
            <person name="Kourtchenko O."/>
            <person name="Godhe A."/>
            <person name="Clarke A.K."/>
        </authorList>
    </citation>
    <scope>NUCLEOTIDE SEQUENCE [LARGE SCALE GENOMIC DNA]</scope>
    <source>
        <strain evidence="6 7">SMR3</strain>
    </source>
</reference>
<evidence type="ECO:0000259" key="5">
    <source>
        <dbReference type="PROSITE" id="PS50887"/>
    </source>
</evidence>
<dbReference type="FunFam" id="3.30.70.270:FF:000001">
    <property type="entry name" value="Diguanylate cyclase domain protein"/>
    <property type="match status" value="1"/>
</dbReference>
<dbReference type="GO" id="GO:0005886">
    <property type="term" value="C:plasma membrane"/>
    <property type="evidence" value="ECO:0007669"/>
    <property type="project" value="TreeGrafter"/>
</dbReference>
<feature type="domain" description="GGDEF" evidence="5">
    <location>
        <begin position="321"/>
        <end position="460"/>
    </location>
</feature>
<dbReference type="SMART" id="SM00448">
    <property type="entry name" value="REC"/>
    <property type="match status" value="1"/>
</dbReference>
<dbReference type="PANTHER" id="PTHR45138:SF9">
    <property type="entry name" value="DIGUANYLATE CYCLASE DGCM-RELATED"/>
    <property type="match status" value="1"/>
</dbReference>
<dbReference type="KEGG" id="rmm:ROSMUCSMR3_03867"/>
<dbReference type="NCBIfam" id="TIGR00254">
    <property type="entry name" value="GGDEF"/>
    <property type="match status" value="1"/>
</dbReference>
<dbReference type="Proteomes" id="UP000192273">
    <property type="component" value="Chromosome"/>
</dbReference>
<proteinExistence type="predicted"/>
<evidence type="ECO:0000259" key="4">
    <source>
        <dbReference type="PROSITE" id="PS50110"/>
    </source>
</evidence>
<dbReference type="PROSITE" id="PS50887">
    <property type="entry name" value="GGDEF"/>
    <property type="match status" value="1"/>
</dbReference>
<comment type="caution">
    <text evidence="3">Lacks conserved residue(s) required for the propagation of feature annotation.</text>
</comment>
<evidence type="ECO:0000313" key="6">
    <source>
        <dbReference type="EMBL" id="ARE85315.1"/>
    </source>
</evidence>
<dbReference type="Pfam" id="PF00072">
    <property type="entry name" value="Response_reg"/>
    <property type="match status" value="1"/>
</dbReference>
<dbReference type="AlphaFoldDB" id="A0A1V0RUI7"/>
<dbReference type="GO" id="GO:1902201">
    <property type="term" value="P:negative regulation of bacterial-type flagellum-dependent cell motility"/>
    <property type="evidence" value="ECO:0007669"/>
    <property type="project" value="TreeGrafter"/>
</dbReference>
<dbReference type="SUPFAM" id="SSF52172">
    <property type="entry name" value="CheY-like"/>
    <property type="match status" value="2"/>
</dbReference>
<feature type="domain" description="Response regulatory" evidence="4">
    <location>
        <begin position="153"/>
        <end position="271"/>
    </location>
</feature>
<dbReference type="InterPro" id="IPR043128">
    <property type="entry name" value="Rev_trsase/Diguanyl_cyclase"/>
</dbReference>
<dbReference type="Gene3D" id="3.30.70.270">
    <property type="match status" value="1"/>
</dbReference>
<dbReference type="PANTHER" id="PTHR45138">
    <property type="entry name" value="REGULATORY COMPONENTS OF SENSORY TRANSDUCTION SYSTEM"/>
    <property type="match status" value="1"/>
</dbReference>
<dbReference type="GO" id="GO:0052621">
    <property type="term" value="F:diguanylate cyclase activity"/>
    <property type="evidence" value="ECO:0007669"/>
    <property type="project" value="UniProtKB-EC"/>
</dbReference>
<dbReference type="CDD" id="cd01949">
    <property type="entry name" value="GGDEF"/>
    <property type="match status" value="1"/>
</dbReference>
<dbReference type="GO" id="GO:0043709">
    <property type="term" value="P:cell adhesion involved in single-species biofilm formation"/>
    <property type="evidence" value="ECO:0007669"/>
    <property type="project" value="TreeGrafter"/>
</dbReference>
<dbReference type="InterPro" id="IPR050469">
    <property type="entry name" value="Diguanylate_Cyclase"/>
</dbReference>
<keyword evidence="7" id="KW-1185">Reference proteome</keyword>
<dbReference type="EMBL" id="CP020474">
    <property type="protein sequence ID" value="ARE85315.1"/>
    <property type="molecule type" value="Genomic_DNA"/>
</dbReference>
<dbReference type="EC" id="2.7.7.65" evidence="1"/>
<evidence type="ECO:0000313" key="7">
    <source>
        <dbReference type="Proteomes" id="UP000192273"/>
    </source>
</evidence>
<dbReference type="SMART" id="SM00267">
    <property type="entry name" value="GGDEF"/>
    <property type="match status" value="1"/>
</dbReference>
<dbReference type="SUPFAM" id="SSF55073">
    <property type="entry name" value="Nucleotide cyclase"/>
    <property type="match status" value="1"/>
</dbReference>
<evidence type="ECO:0000256" key="2">
    <source>
        <dbReference type="ARBA" id="ARBA00034247"/>
    </source>
</evidence>
<sequence length="463" mass="49890">MSGKILIVDDLATNRIVLKVKLCSAHYEVVQAASAKEGLRLAAVERPDLILANAQLPDATAADFVKSLRRSDETRATPIMILQMTHCSAERRLALSAGADDVLSKPVPEALLLARLRNLLRQHHGEQELSLQIGSTQALGFAEAPPGFDAPGRIGIIARTRAGAFGLQTLLARYSPHVTSVIDADRALSFSDAPQQADVYLLQITGAEAEEGLRLLADLKAAPRSRARPIIALVEADAAALGVTLLDMGADDVITGPPDARELILRLSAQLRRKRRGERLRRALRDGLNAAMLDPLTGAHNRRFALPFLQQLIETSQLSGESFAVMLADLDFFKQVNDRHGHAAGDRVLCEVTHHLRAHLREGDMLARIGGEEFLIVTPATSRRRAQRTADRLCAMIAQTPIPLASGLAPLHVTISIGVTMATPAPTRPAASVGQLLEEADRALYAAKAQGRNMVTFCARSAA</sequence>
<evidence type="ECO:0000256" key="3">
    <source>
        <dbReference type="PROSITE-ProRule" id="PRU00169"/>
    </source>
</evidence>
<dbReference type="Pfam" id="PF00990">
    <property type="entry name" value="GGDEF"/>
    <property type="match status" value="1"/>
</dbReference>